<sequence length="477" mass="52048">MIYDAAVIGAGVVGALIGRELTKYKLSVCILEKENDVAMGSSRANSAIVHAGFDAESGTLKAKLNVRGSQMMEKLAQDLGVSYRRNGSLVIGFDENDMDTIRVLYERGLKNGVEGLEIVGKERLKELEPQLSDQVVGALHAPTGAIICPYDLTISAVGNAMDNGAELRLNFTAEKIEWTGEYYRITSDGDMVEARYLIDAAGLYADEVAKLAREDSFAIRPRRGEYLLLDKECGWFSEHTVFRTPTKMGKGILITPTVDGNLLLGPTSENIDDKEDTEVTAAGIQKIIGEALGDMPKVPYRKVITSFCGLRATAEGGDFIIRPAKGNPHFILAAGIDSPGLSSAPAIAEYVAELLKDAGLSMEPNPKFIPVRESTHWFRKLSNSEKNKVIENDPKFGRVICRCETVTEGEIIDAIRRNPQATTLDAVKRRTRSGMGRCQGGFCSPYIVEILSRELDIPFEEVTKSGKGSYLNVGKTK</sequence>
<organism evidence="3 4">
    <name type="scientific">Fumia xinanensis</name>
    <dbReference type="NCBI Taxonomy" id="2763659"/>
    <lineage>
        <taxon>Bacteria</taxon>
        <taxon>Bacillati</taxon>
        <taxon>Bacillota</taxon>
        <taxon>Clostridia</taxon>
        <taxon>Eubacteriales</taxon>
        <taxon>Oscillospiraceae</taxon>
        <taxon>Fumia</taxon>
    </lineage>
</organism>
<dbReference type="Pfam" id="PF04324">
    <property type="entry name" value="Fer2_BFD"/>
    <property type="match status" value="1"/>
</dbReference>
<dbReference type="CDD" id="cd19946">
    <property type="entry name" value="GlpA-like_Fer2_BFD-like"/>
    <property type="match status" value="1"/>
</dbReference>
<feature type="domain" description="FAD dependent oxidoreductase" evidence="1">
    <location>
        <begin position="4"/>
        <end position="354"/>
    </location>
</feature>
<evidence type="ECO:0000313" key="3">
    <source>
        <dbReference type="EMBL" id="MBC8559000.1"/>
    </source>
</evidence>
<dbReference type="RefSeq" id="WP_249293894.1">
    <property type="nucleotide sequence ID" value="NZ_JACRSV010000001.1"/>
</dbReference>
<dbReference type="InterPro" id="IPR007419">
    <property type="entry name" value="BFD-like_2Fe2S-bd_dom"/>
</dbReference>
<dbReference type="Gene3D" id="3.30.9.10">
    <property type="entry name" value="D-Amino Acid Oxidase, subunit A, domain 2"/>
    <property type="match status" value="1"/>
</dbReference>
<dbReference type="InterPro" id="IPR006076">
    <property type="entry name" value="FAD-dep_OxRdtase"/>
</dbReference>
<dbReference type="InterPro" id="IPR036188">
    <property type="entry name" value="FAD/NAD-bd_sf"/>
</dbReference>
<feature type="domain" description="BFD-like [2Fe-2S]-binding" evidence="2">
    <location>
        <begin position="399"/>
        <end position="452"/>
    </location>
</feature>
<dbReference type="PANTHER" id="PTHR42720">
    <property type="entry name" value="GLYCEROL-3-PHOSPHATE DEHYDROGENASE"/>
    <property type="match status" value="1"/>
</dbReference>
<dbReference type="InterPro" id="IPR052745">
    <property type="entry name" value="G3P_Oxidase/Oxidoreductase"/>
</dbReference>
<protein>
    <submittedName>
        <fullName evidence="3">FAD-dependent oxidoreductase</fullName>
    </submittedName>
</protein>
<proteinExistence type="predicted"/>
<dbReference type="AlphaFoldDB" id="A0A926E3S3"/>
<dbReference type="Proteomes" id="UP000610760">
    <property type="component" value="Unassembled WGS sequence"/>
</dbReference>
<evidence type="ECO:0000259" key="1">
    <source>
        <dbReference type="Pfam" id="PF01266"/>
    </source>
</evidence>
<reference evidence="3" key="1">
    <citation type="submission" date="2020-08" db="EMBL/GenBank/DDBJ databases">
        <title>Genome public.</title>
        <authorList>
            <person name="Liu C."/>
            <person name="Sun Q."/>
        </authorList>
    </citation>
    <scope>NUCLEOTIDE SEQUENCE</scope>
    <source>
        <strain evidence="3">NSJ-33</strain>
    </source>
</reference>
<dbReference type="Gene3D" id="1.10.10.1100">
    <property type="entry name" value="BFD-like [2Fe-2S]-binding domain"/>
    <property type="match status" value="1"/>
</dbReference>
<dbReference type="EMBL" id="JACRSV010000001">
    <property type="protein sequence ID" value="MBC8559000.1"/>
    <property type="molecule type" value="Genomic_DNA"/>
</dbReference>
<accession>A0A926E3S3</accession>
<gene>
    <name evidence="3" type="ORF">H8710_02835</name>
</gene>
<dbReference type="PANTHER" id="PTHR42720:SF1">
    <property type="entry name" value="GLYCEROL 3-PHOSPHATE OXIDASE"/>
    <property type="match status" value="1"/>
</dbReference>
<dbReference type="SUPFAM" id="SSF54373">
    <property type="entry name" value="FAD-linked reductases, C-terminal domain"/>
    <property type="match status" value="1"/>
</dbReference>
<dbReference type="InterPro" id="IPR041854">
    <property type="entry name" value="BFD-like_2Fe2S-bd_dom_sf"/>
</dbReference>
<name>A0A926E3S3_9FIRM</name>
<evidence type="ECO:0000259" key="2">
    <source>
        <dbReference type="Pfam" id="PF04324"/>
    </source>
</evidence>
<evidence type="ECO:0000313" key="4">
    <source>
        <dbReference type="Proteomes" id="UP000610760"/>
    </source>
</evidence>
<dbReference type="SUPFAM" id="SSF51905">
    <property type="entry name" value="FAD/NAD(P)-binding domain"/>
    <property type="match status" value="1"/>
</dbReference>
<dbReference type="Pfam" id="PF01266">
    <property type="entry name" value="DAO"/>
    <property type="match status" value="1"/>
</dbReference>
<comment type="caution">
    <text evidence="3">The sequence shown here is derived from an EMBL/GenBank/DDBJ whole genome shotgun (WGS) entry which is preliminary data.</text>
</comment>
<keyword evidence="4" id="KW-1185">Reference proteome</keyword>
<dbReference type="Gene3D" id="3.50.50.60">
    <property type="entry name" value="FAD/NAD(P)-binding domain"/>
    <property type="match status" value="1"/>
</dbReference>